<dbReference type="Proteomes" id="UP001480661">
    <property type="component" value="Segment"/>
</dbReference>
<organism evidence="1 2">
    <name type="scientific">Pseudomonas phage vB_PpuM-NoPa</name>
    <dbReference type="NCBI Taxonomy" id="3132619"/>
    <lineage>
        <taxon>Viruses</taxon>
        <taxon>Duplodnaviria</taxon>
        <taxon>Heunggongvirae</taxon>
        <taxon>Uroviricota</taxon>
        <taxon>Caudoviricetes</taxon>
        <taxon>Vandenendeviridae</taxon>
        <taxon>Gorskivirinae</taxon>
        <taxon>Tartuvirus</taxon>
        <taxon>Tartuvirus nopa</taxon>
    </lineage>
</organism>
<protein>
    <submittedName>
        <fullName evidence="1">Uncharacterized protein</fullName>
    </submittedName>
</protein>
<name>A0AAX4MYA4_9CAUD</name>
<accession>A0AAX4MYA4</accession>
<dbReference type="EMBL" id="PP496415">
    <property type="protein sequence ID" value="WYV99471.1"/>
    <property type="molecule type" value="Genomic_DNA"/>
</dbReference>
<sequence>MCTQTGLNPNRRTVTAAFAWVVEMFNGQQVRNFWVDMSQCGLEYLDQYRAELLAEAPVGTTFPVSQYHIYFQDGGHARPKSLYDIKQAEASYNRYYPELGAQVLTPTPEYWIQEGITENPYYVAP</sequence>
<evidence type="ECO:0000313" key="2">
    <source>
        <dbReference type="Proteomes" id="UP001480661"/>
    </source>
</evidence>
<reference evidence="1 2" key="1">
    <citation type="submission" date="2024-03" db="EMBL/GenBank/DDBJ databases">
        <title>Isolation and characterization of a phage collection against Pseudomonas putida.</title>
        <authorList>
            <person name="Brauer A."/>
            <person name="Rosendahl S."/>
            <person name="Kangsep A."/>
            <person name="Rikberg R."/>
            <person name="Lewanczyk A.C."/>
            <person name="Horak R."/>
            <person name="Tamman H."/>
        </authorList>
    </citation>
    <scope>NUCLEOTIDE SEQUENCE [LARGE SCALE GENOMIC DNA]</scope>
</reference>
<keyword evidence="2" id="KW-1185">Reference proteome</keyword>
<proteinExistence type="predicted"/>
<gene>
    <name evidence="1" type="ORF">NoPa_00132</name>
</gene>
<evidence type="ECO:0000313" key="1">
    <source>
        <dbReference type="EMBL" id="WYV99471.1"/>
    </source>
</evidence>